<gene>
    <name evidence="7" type="ORF">BECKTC1821E_GA0114239_105118</name>
</gene>
<dbReference type="PROSITE" id="PS50893">
    <property type="entry name" value="ABC_TRANSPORTER_2"/>
    <property type="match status" value="1"/>
</dbReference>
<name>A0A450YVL5_9GAMM</name>
<dbReference type="PANTHER" id="PTHR43820:SF4">
    <property type="entry name" value="HIGH-AFFINITY BRANCHED-CHAIN AMINO ACID TRANSPORT ATP-BINDING PROTEIN LIVF"/>
    <property type="match status" value="1"/>
</dbReference>
<accession>A0A450YVL5</accession>
<dbReference type="InterPro" id="IPR003593">
    <property type="entry name" value="AAA+_ATPase"/>
</dbReference>
<evidence type="ECO:0000256" key="5">
    <source>
        <dbReference type="ARBA" id="ARBA00022970"/>
    </source>
</evidence>
<dbReference type="SUPFAM" id="SSF52540">
    <property type="entry name" value="P-loop containing nucleoside triphosphate hydrolases"/>
    <property type="match status" value="1"/>
</dbReference>
<dbReference type="InterPro" id="IPR003439">
    <property type="entry name" value="ABC_transporter-like_ATP-bd"/>
</dbReference>
<evidence type="ECO:0000256" key="2">
    <source>
        <dbReference type="ARBA" id="ARBA00022448"/>
    </source>
</evidence>
<dbReference type="PANTHER" id="PTHR43820">
    <property type="entry name" value="HIGH-AFFINITY BRANCHED-CHAIN AMINO ACID TRANSPORT ATP-BINDING PROTEIN LIVF"/>
    <property type="match status" value="1"/>
</dbReference>
<dbReference type="PROSITE" id="PS00211">
    <property type="entry name" value="ABC_TRANSPORTER_1"/>
    <property type="match status" value="1"/>
</dbReference>
<dbReference type="GO" id="GO:0005524">
    <property type="term" value="F:ATP binding"/>
    <property type="evidence" value="ECO:0007669"/>
    <property type="project" value="UniProtKB-KW"/>
</dbReference>
<comment type="similarity">
    <text evidence="1">Belongs to the ABC transporter superfamily.</text>
</comment>
<keyword evidence="5" id="KW-0029">Amino-acid transport</keyword>
<dbReference type="SMART" id="SM00382">
    <property type="entry name" value="AAA"/>
    <property type="match status" value="1"/>
</dbReference>
<keyword evidence="2" id="KW-0813">Transport</keyword>
<dbReference type="GO" id="GO:0015658">
    <property type="term" value="F:branched-chain amino acid transmembrane transporter activity"/>
    <property type="evidence" value="ECO:0007669"/>
    <property type="project" value="TreeGrafter"/>
</dbReference>
<proteinExistence type="inferred from homology"/>
<evidence type="ECO:0000313" key="7">
    <source>
        <dbReference type="EMBL" id="VFK45588.1"/>
    </source>
</evidence>
<protein>
    <submittedName>
        <fullName evidence="7">Branched-chain amino acid transport system ATP-binding protein</fullName>
    </submittedName>
</protein>
<keyword evidence="3" id="KW-0547">Nucleotide-binding</keyword>
<dbReference type="InterPro" id="IPR017871">
    <property type="entry name" value="ABC_transporter-like_CS"/>
</dbReference>
<dbReference type="Pfam" id="PF00005">
    <property type="entry name" value="ABC_tran"/>
    <property type="match status" value="1"/>
</dbReference>
<dbReference type="GO" id="GO:0016887">
    <property type="term" value="F:ATP hydrolysis activity"/>
    <property type="evidence" value="ECO:0007669"/>
    <property type="project" value="InterPro"/>
</dbReference>
<evidence type="ECO:0000256" key="4">
    <source>
        <dbReference type="ARBA" id="ARBA00022840"/>
    </source>
</evidence>
<dbReference type="AlphaFoldDB" id="A0A450YVL5"/>
<organism evidence="7">
    <name type="scientific">Candidatus Kentrum sp. TC</name>
    <dbReference type="NCBI Taxonomy" id="2126339"/>
    <lineage>
        <taxon>Bacteria</taxon>
        <taxon>Pseudomonadati</taxon>
        <taxon>Pseudomonadota</taxon>
        <taxon>Gammaproteobacteria</taxon>
        <taxon>Candidatus Kentrum</taxon>
    </lineage>
</organism>
<evidence type="ECO:0000256" key="3">
    <source>
        <dbReference type="ARBA" id="ARBA00022741"/>
    </source>
</evidence>
<evidence type="ECO:0000259" key="6">
    <source>
        <dbReference type="PROSITE" id="PS50893"/>
    </source>
</evidence>
<evidence type="ECO:0000256" key="1">
    <source>
        <dbReference type="ARBA" id="ARBA00005417"/>
    </source>
</evidence>
<feature type="domain" description="ABC transporter" evidence="6">
    <location>
        <begin position="19"/>
        <end position="247"/>
    </location>
</feature>
<dbReference type="InterPro" id="IPR027417">
    <property type="entry name" value="P-loop_NTPase"/>
</dbReference>
<dbReference type="Gene3D" id="3.40.50.300">
    <property type="entry name" value="P-loop containing nucleotide triphosphate hydrolases"/>
    <property type="match status" value="1"/>
</dbReference>
<reference evidence="7" key="1">
    <citation type="submission" date="2019-02" db="EMBL/GenBank/DDBJ databases">
        <authorList>
            <person name="Gruber-Vodicka R. H."/>
            <person name="Seah K. B. B."/>
        </authorList>
    </citation>
    <scope>NUCLEOTIDE SEQUENCE</scope>
    <source>
        <strain evidence="7">BECK_BZ125</strain>
    </source>
</reference>
<dbReference type="GO" id="GO:0015807">
    <property type="term" value="P:L-amino acid transport"/>
    <property type="evidence" value="ECO:0007669"/>
    <property type="project" value="TreeGrafter"/>
</dbReference>
<dbReference type="EMBL" id="CAADFT010000051">
    <property type="protein sequence ID" value="VFK45588.1"/>
    <property type="molecule type" value="Genomic_DNA"/>
</dbReference>
<dbReference type="InterPro" id="IPR052156">
    <property type="entry name" value="BCAA_Transport_ATP-bd_LivF"/>
</dbReference>
<sequence length="248" mass="26887">MLLCGSMSERSVPMTDSVLRVTGLTGGYGKRTVIADVEISVAAGEIALLVGANGSGKSTILRGIMGLLPACMGEVFLQEHKLTEPTHALRTLGVAYMPQRQPVFGTLSVMRNLELAGSSLPTHDRRLEIQHMIRKMPTLSNRLNQLAGTLSGGERQRLGLACALISRPKVVLLDEPTAGVSPALRERLHQEIRDITQKSGISVLMVEHNVLDAQKYVDHVVGLRLGKISVSCTADEFGETMQHKVFVE</sequence>
<keyword evidence="4 7" id="KW-0067">ATP-binding</keyword>